<dbReference type="GO" id="GO:0009279">
    <property type="term" value="C:cell outer membrane"/>
    <property type="evidence" value="ECO:0007669"/>
    <property type="project" value="UniProtKB-SubCell"/>
</dbReference>
<name>A0A0F9Q2P3_9ZZZZ</name>
<dbReference type="PROSITE" id="PS51257">
    <property type="entry name" value="PROKAR_LIPOPROTEIN"/>
    <property type="match status" value="1"/>
</dbReference>
<protein>
    <recommendedName>
        <fullName evidence="8">Outer membrane efflux protein</fullName>
    </recommendedName>
</protein>
<reference evidence="7" key="1">
    <citation type="journal article" date="2015" name="Nature">
        <title>Complex archaea that bridge the gap between prokaryotes and eukaryotes.</title>
        <authorList>
            <person name="Spang A."/>
            <person name="Saw J.H."/>
            <person name="Jorgensen S.L."/>
            <person name="Zaremba-Niedzwiedzka K."/>
            <person name="Martijn J."/>
            <person name="Lind A.E."/>
            <person name="van Eijk R."/>
            <person name="Schleper C."/>
            <person name="Guy L."/>
            <person name="Ettema T.J."/>
        </authorList>
    </citation>
    <scope>NUCLEOTIDE SEQUENCE</scope>
</reference>
<dbReference type="PANTHER" id="PTHR30026">
    <property type="entry name" value="OUTER MEMBRANE PROTEIN TOLC"/>
    <property type="match status" value="1"/>
</dbReference>
<dbReference type="GO" id="GO:1990281">
    <property type="term" value="C:efflux pump complex"/>
    <property type="evidence" value="ECO:0007669"/>
    <property type="project" value="TreeGrafter"/>
</dbReference>
<keyword evidence="6" id="KW-0998">Cell outer membrane</keyword>
<dbReference type="Pfam" id="PF02321">
    <property type="entry name" value="OEP"/>
    <property type="match status" value="2"/>
</dbReference>
<evidence type="ECO:0000313" key="7">
    <source>
        <dbReference type="EMBL" id="KKN38205.1"/>
    </source>
</evidence>
<dbReference type="GO" id="GO:0015288">
    <property type="term" value="F:porin activity"/>
    <property type="evidence" value="ECO:0007669"/>
    <property type="project" value="TreeGrafter"/>
</dbReference>
<evidence type="ECO:0000256" key="2">
    <source>
        <dbReference type="ARBA" id="ARBA00022448"/>
    </source>
</evidence>
<comment type="caution">
    <text evidence="7">The sequence shown here is derived from an EMBL/GenBank/DDBJ whole genome shotgun (WGS) entry which is preliminary data.</text>
</comment>
<evidence type="ECO:0000256" key="1">
    <source>
        <dbReference type="ARBA" id="ARBA00004442"/>
    </source>
</evidence>
<keyword evidence="5" id="KW-0472">Membrane</keyword>
<evidence type="ECO:0000256" key="5">
    <source>
        <dbReference type="ARBA" id="ARBA00023136"/>
    </source>
</evidence>
<sequence>MKNMQLNNSTLVITWCILGFLSCGNLFAQQKLNLKELKEAALSYSNDIKNGKIRIEQAEAAKREAIANYFPQISATGIGIYGFDDIITPIPDVLPKGIDNFYQAGAMATEVLYSGGKIRNSSNLASLQAEIRTIQAEQAIDSVILNTEQKYWELVQAQEQLISIEASKTYLDELLKQQQDLLAAGLIAKNQLLKVRVNRSQVLLQQSKLGNQRKLALLDLGLYVGKVYDTTAVAAETIQQITPLNLKYAEPDLDLKNNNYYKLLEKSITASQLQSKSTRADLLPQVSVGVNAGYFGSFNNVFESTFSPIAFGIVSIPISDWWGAGRQKVKQRELDEQIAQNNFEDNKDELTIGILKSWYSLMDADKQIDYAEENRAYAEENLKVQRDNYNSGLNNLADLLDAQQQKEMAETEYVDAYANYRIAESRYIFIIDSLKD</sequence>
<dbReference type="InterPro" id="IPR051906">
    <property type="entry name" value="TolC-like"/>
</dbReference>
<evidence type="ECO:0000256" key="3">
    <source>
        <dbReference type="ARBA" id="ARBA00022452"/>
    </source>
</evidence>
<accession>A0A0F9Q2P3</accession>
<dbReference type="Gene3D" id="1.20.1600.10">
    <property type="entry name" value="Outer membrane efflux proteins (OEP)"/>
    <property type="match status" value="1"/>
</dbReference>
<dbReference type="InterPro" id="IPR003423">
    <property type="entry name" value="OMP_efflux"/>
</dbReference>
<organism evidence="7">
    <name type="scientific">marine sediment metagenome</name>
    <dbReference type="NCBI Taxonomy" id="412755"/>
    <lineage>
        <taxon>unclassified sequences</taxon>
        <taxon>metagenomes</taxon>
        <taxon>ecological metagenomes</taxon>
    </lineage>
</organism>
<evidence type="ECO:0000256" key="6">
    <source>
        <dbReference type="ARBA" id="ARBA00023237"/>
    </source>
</evidence>
<keyword evidence="4" id="KW-0812">Transmembrane</keyword>
<proteinExistence type="predicted"/>
<evidence type="ECO:0000256" key="4">
    <source>
        <dbReference type="ARBA" id="ARBA00022692"/>
    </source>
</evidence>
<comment type="subcellular location">
    <subcellularLocation>
        <location evidence="1">Cell outer membrane</location>
    </subcellularLocation>
</comment>
<dbReference type="EMBL" id="LAZR01001845">
    <property type="protein sequence ID" value="KKN38205.1"/>
    <property type="molecule type" value="Genomic_DNA"/>
</dbReference>
<dbReference type="PANTHER" id="PTHR30026:SF20">
    <property type="entry name" value="OUTER MEMBRANE PROTEIN TOLC"/>
    <property type="match status" value="1"/>
</dbReference>
<gene>
    <name evidence="7" type="ORF">LCGC14_0755760</name>
</gene>
<evidence type="ECO:0008006" key="8">
    <source>
        <dbReference type="Google" id="ProtNLM"/>
    </source>
</evidence>
<dbReference type="SUPFAM" id="SSF56954">
    <property type="entry name" value="Outer membrane efflux proteins (OEP)"/>
    <property type="match status" value="1"/>
</dbReference>
<dbReference type="GO" id="GO:0015562">
    <property type="term" value="F:efflux transmembrane transporter activity"/>
    <property type="evidence" value="ECO:0007669"/>
    <property type="project" value="InterPro"/>
</dbReference>
<keyword evidence="3" id="KW-1134">Transmembrane beta strand</keyword>
<keyword evidence="2" id="KW-0813">Transport</keyword>
<dbReference type="AlphaFoldDB" id="A0A0F9Q2P3"/>